<organism evidence="1">
    <name type="scientific">Siphoviridae sp. ctcUB23</name>
    <dbReference type="NCBI Taxonomy" id="2825573"/>
    <lineage>
        <taxon>Viruses</taxon>
        <taxon>Duplodnaviria</taxon>
        <taxon>Heunggongvirae</taxon>
        <taxon>Uroviricota</taxon>
        <taxon>Caudoviricetes</taxon>
    </lineage>
</organism>
<dbReference type="EMBL" id="BK015445">
    <property type="protein sequence ID" value="DAE07072.1"/>
    <property type="molecule type" value="Genomic_DNA"/>
</dbReference>
<evidence type="ECO:0000313" key="1">
    <source>
        <dbReference type="EMBL" id="DAE07072.1"/>
    </source>
</evidence>
<name>A0A8S5PJZ7_9CAUD</name>
<accession>A0A8S5PJZ7</accession>
<sequence>MACNQRHPARLPPGDQLRRYVVRFPPQEE</sequence>
<protein>
    <submittedName>
        <fullName evidence="1">Uncharacterized protein</fullName>
    </submittedName>
</protein>
<reference evidence="1" key="1">
    <citation type="journal article" date="2021" name="Proc. Natl. Acad. Sci. U.S.A.">
        <title>A Catalog of Tens of Thousands of Viruses from Human Metagenomes Reveals Hidden Associations with Chronic Diseases.</title>
        <authorList>
            <person name="Tisza M.J."/>
            <person name="Buck C.B."/>
        </authorList>
    </citation>
    <scope>NUCLEOTIDE SEQUENCE</scope>
    <source>
        <strain evidence="1">CtcUB23</strain>
    </source>
</reference>
<proteinExistence type="predicted"/>